<protein>
    <submittedName>
        <fullName evidence="1">Uncharacterized protein</fullName>
    </submittedName>
</protein>
<comment type="caution">
    <text evidence="1">The sequence shown here is derived from an EMBL/GenBank/DDBJ whole genome shotgun (WGS) entry which is preliminary data.</text>
</comment>
<gene>
    <name evidence="1" type="ORF">QFC20_000375</name>
</gene>
<organism evidence="1 2">
    <name type="scientific">Naganishia adeliensis</name>
    <dbReference type="NCBI Taxonomy" id="92952"/>
    <lineage>
        <taxon>Eukaryota</taxon>
        <taxon>Fungi</taxon>
        <taxon>Dikarya</taxon>
        <taxon>Basidiomycota</taxon>
        <taxon>Agaricomycotina</taxon>
        <taxon>Tremellomycetes</taxon>
        <taxon>Filobasidiales</taxon>
        <taxon>Filobasidiaceae</taxon>
        <taxon>Naganishia</taxon>
    </lineage>
</organism>
<keyword evidence="2" id="KW-1185">Reference proteome</keyword>
<name>A0ACC2X0Y3_9TREE</name>
<evidence type="ECO:0000313" key="1">
    <source>
        <dbReference type="EMBL" id="KAJ9117230.1"/>
    </source>
</evidence>
<dbReference type="EMBL" id="JASBWS010000002">
    <property type="protein sequence ID" value="KAJ9117230.1"/>
    <property type="molecule type" value="Genomic_DNA"/>
</dbReference>
<sequence>MTALPKNHDMRHESLEEESRRLGPDTSVPDWLNLTFYASYHSHPINIAIHMICIPIILWSFLLLLAHIPLGSGAVTKVGPWLAFQPNVALVYNAAYVAYYFALEPFAAMTYLPHAILSQLTVTYLANTPASAHPFGLSGLRIASYGQLFGWLSQFAGHGFAEGRAPALLDNLLQAVVLAPFFSHLESLFLLFNYNPKLQAEIARGVQADKAARKVGKKVQ</sequence>
<accession>A0ACC2X0Y3</accession>
<reference evidence="1" key="1">
    <citation type="submission" date="2023-04" db="EMBL/GenBank/DDBJ databases">
        <title>Draft Genome sequencing of Naganishia species isolated from polar environments using Oxford Nanopore Technology.</title>
        <authorList>
            <person name="Leo P."/>
            <person name="Venkateswaran K."/>
        </authorList>
    </citation>
    <scope>NUCLEOTIDE SEQUENCE</scope>
    <source>
        <strain evidence="1">MNA-CCFEE 5262</strain>
    </source>
</reference>
<dbReference type="Proteomes" id="UP001230649">
    <property type="component" value="Unassembled WGS sequence"/>
</dbReference>
<evidence type="ECO:0000313" key="2">
    <source>
        <dbReference type="Proteomes" id="UP001230649"/>
    </source>
</evidence>
<proteinExistence type="predicted"/>